<reference evidence="1" key="2">
    <citation type="journal article" date="2021" name="Genome Biol. Evol.">
        <title>Developing a high-quality reference genome for a parasitic bivalve with doubly uniparental inheritance (Bivalvia: Unionida).</title>
        <authorList>
            <person name="Smith C.H."/>
        </authorList>
    </citation>
    <scope>NUCLEOTIDE SEQUENCE</scope>
    <source>
        <strain evidence="1">CHS0354</strain>
        <tissue evidence="1">Mantle</tissue>
    </source>
</reference>
<name>A0AAE0W077_9BIVA</name>
<dbReference type="EMBL" id="JAEAOA010001323">
    <property type="protein sequence ID" value="KAK3595515.1"/>
    <property type="molecule type" value="Genomic_DNA"/>
</dbReference>
<reference evidence="1" key="1">
    <citation type="journal article" date="2021" name="Genome Biol. Evol.">
        <title>A High-Quality Reference Genome for a Parasitic Bivalve with Doubly Uniparental Inheritance (Bivalvia: Unionida).</title>
        <authorList>
            <person name="Smith C.H."/>
        </authorList>
    </citation>
    <scope>NUCLEOTIDE SEQUENCE</scope>
    <source>
        <strain evidence="1">CHS0354</strain>
    </source>
</reference>
<protein>
    <submittedName>
        <fullName evidence="1">Uncharacterized protein</fullName>
    </submittedName>
</protein>
<evidence type="ECO:0000313" key="2">
    <source>
        <dbReference type="Proteomes" id="UP001195483"/>
    </source>
</evidence>
<organism evidence="1 2">
    <name type="scientific">Potamilus streckersoni</name>
    <dbReference type="NCBI Taxonomy" id="2493646"/>
    <lineage>
        <taxon>Eukaryota</taxon>
        <taxon>Metazoa</taxon>
        <taxon>Spiralia</taxon>
        <taxon>Lophotrochozoa</taxon>
        <taxon>Mollusca</taxon>
        <taxon>Bivalvia</taxon>
        <taxon>Autobranchia</taxon>
        <taxon>Heteroconchia</taxon>
        <taxon>Palaeoheterodonta</taxon>
        <taxon>Unionida</taxon>
        <taxon>Unionoidea</taxon>
        <taxon>Unionidae</taxon>
        <taxon>Ambleminae</taxon>
        <taxon>Lampsilini</taxon>
        <taxon>Potamilus</taxon>
    </lineage>
</organism>
<accession>A0AAE0W077</accession>
<evidence type="ECO:0000313" key="1">
    <source>
        <dbReference type="EMBL" id="KAK3595515.1"/>
    </source>
</evidence>
<dbReference type="AlphaFoldDB" id="A0AAE0W077"/>
<keyword evidence="2" id="KW-1185">Reference proteome</keyword>
<gene>
    <name evidence="1" type="ORF">CHS0354_021615</name>
</gene>
<dbReference type="Proteomes" id="UP001195483">
    <property type="component" value="Unassembled WGS sequence"/>
</dbReference>
<sequence length="64" mass="7099">MTTKARTLQKNGKLALLSSFIRIKGTAITGKGFHCRPTLQGLQQNPPQKKNQPPVEKVLLEEQS</sequence>
<reference evidence="1" key="3">
    <citation type="submission" date="2023-05" db="EMBL/GenBank/DDBJ databases">
        <authorList>
            <person name="Smith C.H."/>
        </authorList>
    </citation>
    <scope>NUCLEOTIDE SEQUENCE</scope>
    <source>
        <strain evidence="1">CHS0354</strain>
        <tissue evidence="1">Mantle</tissue>
    </source>
</reference>
<proteinExistence type="predicted"/>
<comment type="caution">
    <text evidence="1">The sequence shown here is derived from an EMBL/GenBank/DDBJ whole genome shotgun (WGS) entry which is preliminary data.</text>
</comment>